<dbReference type="AlphaFoldDB" id="A0A917PLR4"/>
<dbReference type="InterPro" id="IPR051172">
    <property type="entry name" value="Chlamydia_OmcB"/>
</dbReference>
<reference evidence="3" key="2">
    <citation type="submission" date="2020-09" db="EMBL/GenBank/DDBJ databases">
        <authorList>
            <person name="Sun Q."/>
            <person name="Ohkuma M."/>
        </authorList>
    </citation>
    <scope>NUCLEOTIDE SEQUENCE</scope>
    <source>
        <strain evidence="3">JCM 14371</strain>
    </source>
</reference>
<evidence type="ECO:0000256" key="1">
    <source>
        <dbReference type="SAM" id="SignalP"/>
    </source>
</evidence>
<protein>
    <recommendedName>
        <fullName evidence="2">DUF11 domain-containing protein</fullName>
    </recommendedName>
</protein>
<sequence length="927" mass="95150">MIRSRFPIFSALLALAAGLGGQAGAGGTPAGTVIQNQASATADPINPGGPGLSAQSNVVQAVVSPVCSLSVTPDGSTDAPGQSVTLLPTDTATFTYVVTNTGNTTNTYTLAALVDPASAFTPGPVNLYLDANGNGQLDAAERATTVSSLTLAPDQATNVFLLAATSDASRGDAYVNVQAACPGGAPADANNVSRLRVGPPPVLNVTKTFTPALVKPGDTTTVTVVARNDGQGASRNVVLGDVLNTLAVQGLTYVPGSAAATTSGTSAGTTQVAPEYSTDLATYTSTEPAVVNAVRASVDSLSPAQALTLTFRMRAGAGAENRLITNTATATTGGVSTSGSATLDVRYQPGVALGPVGNPTAPEGTPADTQGQPFGVVGQTLCFDHTLLNTGDVTDSYTLNLTLTQGQANTTLLGPDGRPLAQPVTLQPGESVTVRVCYTPTAAGPIQATLTATGTRGTSNTTTDTVGKVEAGAPTLRKSASVTGTLKIGDSVTYTLTLNNPYTVALTAALAQDRLQNELTFVSASDNGTYDPATRTVRWNLGTLQPGETRTLTVTATVAASAQDGQTIANTFTLGSAELPAPVISNEVQNPVWSAQLVIVKTVNNLQPVYGDRLTYTLVIQNTSKVTPITNAVITDTLPTGLIYIPGTSTLAGAPYQDPQLNGQVMTWSGLSIPAAGEIRITYGIRVTPDATGDLVNTVVVKGNGGDATAIASNTATAKVKVKPLNFAPLGDIIGYVYVDRNRDGVYDQRNDLPLANARVILAGGRISLTDTEGRYHFASVPFGTQALRLDLASVPYDPLKLPQEGGLNGTQTVQVLGLTSVDFPLGPVGGDIQVLRRTTLTLGELTVQKTVYVNGDTYTVQLRLSTPAPLPGFTLRDPLPTGAVLQGPAPTFPDPLPAGDAVYTYVFTYGGERGAAVTDPSASWRY</sequence>
<evidence type="ECO:0000313" key="4">
    <source>
        <dbReference type="Proteomes" id="UP000635726"/>
    </source>
</evidence>
<dbReference type="InterPro" id="IPR047589">
    <property type="entry name" value="DUF11_rpt"/>
</dbReference>
<feature type="domain" description="DUF11" evidence="2">
    <location>
        <begin position="597"/>
        <end position="720"/>
    </location>
</feature>
<dbReference type="InterPro" id="IPR008969">
    <property type="entry name" value="CarboxyPept-like_regulatory"/>
</dbReference>
<dbReference type="PANTHER" id="PTHR34819:SF3">
    <property type="entry name" value="CELL SURFACE PROTEIN"/>
    <property type="match status" value="1"/>
</dbReference>
<proteinExistence type="predicted"/>
<gene>
    <name evidence="3" type="ORF">GCM10008939_29370</name>
</gene>
<feature type="signal peptide" evidence="1">
    <location>
        <begin position="1"/>
        <end position="25"/>
    </location>
</feature>
<dbReference type="Gene3D" id="2.60.40.740">
    <property type="match status" value="1"/>
</dbReference>
<dbReference type="SUPFAM" id="SSF49464">
    <property type="entry name" value="Carboxypeptidase regulatory domain-like"/>
    <property type="match status" value="1"/>
</dbReference>
<keyword evidence="4" id="KW-1185">Reference proteome</keyword>
<dbReference type="PANTHER" id="PTHR34819">
    <property type="entry name" value="LARGE CYSTEINE-RICH PERIPLASMIC PROTEIN OMCB"/>
    <property type="match status" value="1"/>
</dbReference>
<dbReference type="NCBIfam" id="TIGR01451">
    <property type="entry name" value="B_ant_repeat"/>
    <property type="match status" value="2"/>
</dbReference>
<organism evidence="3 4">
    <name type="scientific">Deinococcus aquiradiocola</name>
    <dbReference type="NCBI Taxonomy" id="393059"/>
    <lineage>
        <taxon>Bacteria</taxon>
        <taxon>Thermotogati</taxon>
        <taxon>Deinococcota</taxon>
        <taxon>Deinococci</taxon>
        <taxon>Deinococcales</taxon>
        <taxon>Deinococcaceae</taxon>
        <taxon>Deinococcus</taxon>
    </lineage>
</organism>
<dbReference type="Proteomes" id="UP000635726">
    <property type="component" value="Unassembled WGS sequence"/>
</dbReference>
<feature type="domain" description="DUF11" evidence="2">
    <location>
        <begin position="483"/>
        <end position="588"/>
    </location>
</feature>
<dbReference type="Gene3D" id="2.60.40.1170">
    <property type="entry name" value="Mu homology domain, subdomain B"/>
    <property type="match status" value="1"/>
</dbReference>
<dbReference type="InterPro" id="IPR001434">
    <property type="entry name" value="OmcB-like_DUF11"/>
</dbReference>
<dbReference type="InterPro" id="IPR013783">
    <property type="entry name" value="Ig-like_fold"/>
</dbReference>
<evidence type="ECO:0000313" key="3">
    <source>
        <dbReference type="EMBL" id="GGJ83657.1"/>
    </source>
</evidence>
<dbReference type="RefSeq" id="WP_229671043.1">
    <property type="nucleotide sequence ID" value="NZ_BMOE01000012.1"/>
</dbReference>
<dbReference type="Gene3D" id="2.60.40.10">
    <property type="entry name" value="Immunoglobulins"/>
    <property type="match status" value="2"/>
</dbReference>
<dbReference type="EMBL" id="BMOE01000012">
    <property type="protein sequence ID" value="GGJ83657.1"/>
    <property type="molecule type" value="Genomic_DNA"/>
</dbReference>
<reference evidence="3" key="1">
    <citation type="journal article" date="2014" name="Int. J. Syst. Evol. Microbiol.">
        <title>Complete genome sequence of Corynebacterium casei LMG S-19264T (=DSM 44701T), isolated from a smear-ripened cheese.</title>
        <authorList>
            <consortium name="US DOE Joint Genome Institute (JGI-PGF)"/>
            <person name="Walter F."/>
            <person name="Albersmeier A."/>
            <person name="Kalinowski J."/>
            <person name="Ruckert C."/>
        </authorList>
    </citation>
    <scope>NUCLEOTIDE SEQUENCE</scope>
    <source>
        <strain evidence="3">JCM 14371</strain>
    </source>
</reference>
<keyword evidence="1" id="KW-0732">Signal</keyword>
<evidence type="ECO:0000259" key="2">
    <source>
        <dbReference type="Pfam" id="PF01345"/>
    </source>
</evidence>
<comment type="caution">
    <text evidence="3">The sequence shown here is derived from an EMBL/GenBank/DDBJ whole genome shotgun (WGS) entry which is preliminary data.</text>
</comment>
<dbReference type="Pfam" id="PF01345">
    <property type="entry name" value="DUF11"/>
    <property type="match status" value="2"/>
</dbReference>
<feature type="chain" id="PRO_5037504073" description="DUF11 domain-containing protein" evidence="1">
    <location>
        <begin position="26"/>
        <end position="927"/>
    </location>
</feature>
<name>A0A917PLR4_9DEIO</name>
<accession>A0A917PLR4</accession>